<proteinExistence type="predicted"/>
<organism evidence="1">
    <name type="scientific">invertebrate metagenome</name>
    <dbReference type="NCBI Taxonomy" id="1711999"/>
    <lineage>
        <taxon>unclassified sequences</taxon>
        <taxon>metagenomes</taxon>
        <taxon>organismal metagenomes</taxon>
    </lineage>
</organism>
<name>A0A2H9T7W7_9ZZZZ</name>
<evidence type="ECO:0000313" key="1">
    <source>
        <dbReference type="EMBL" id="PJE79335.1"/>
    </source>
</evidence>
<sequence length="40" mass="4602">MTALPVHLLLEKNIQAPHRFIVFRGRSVISLRPYAEALDE</sequence>
<protein>
    <submittedName>
        <fullName evidence="1">Uncharacterized protein</fullName>
    </submittedName>
</protein>
<dbReference type="EMBL" id="NSIT01000076">
    <property type="protein sequence ID" value="PJE79335.1"/>
    <property type="molecule type" value="Genomic_DNA"/>
</dbReference>
<gene>
    <name evidence="1" type="ORF">CI610_01687</name>
</gene>
<dbReference type="AlphaFoldDB" id="A0A2H9T7W7"/>
<reference evidence="1" key="1">
    <citation type="journal article" date="2017" name="Appl. Environ. Microbiol.">
        <title>Molecular characterization of an Endozoicomonas-like organism causing infection in king scallop Pecten maximus L.</title>
        <authorList>
            <person name="Cano I."/>
            <person name="van Aerle R."/>
            <person name="Ross S."/>
            <person name="Verner-Jeffreys D.W."/>
            <person name="Paley R.K."/>
            <person name="Rimmer G."/>
            <person name="Ryder D."/>
            <person name="Hooper P."/>
            <person name="Stone D."/>
            <person name="Feist S.W."/>
        </authorList>
    </citation>
    <scope>NUCLEOTIDE SEQUENCE</scope>
</reference>
<comment type="caution">
    <text evidence="1">The sequence shown here is derived from an EMBL/GenBank/DDBJ whole genome shotgun (WGS) entry which is preliminary data.</text>
</comment>
<accession>A0A2H9T7W7</accession>